<proteinExistence type="predicted"/>
<evidence type="ECO:0000259" key="2">
    <source>
        <dbReference type="SMART" id="SM00298"/>
    </source>
</evidence>
<keyword evidence="4" id="KW-1185">Reference proteome</keyword>
<dbReference type="CDD" id="cd00024">
    <property type="entry name" value="CD_CSD"/>
    <property type="match status" value="1"/>
</dbReference>
<reference evidence="3" key="1">
    <citation type="submission" date="2023-01" db="EMBL/GenBank/DDBJ databases">
        <title>Genome assembly of the deep-sea coral Lophelia pertusa.</title>
        <authorList>
            <person name="Herrera S."/>
            <person name="Cordes E."/>
        </authorList>
    </citation>
    <scope>NUCLEOTIDE SEQUENCE</scope>
    <source>
        <strain evidence="3">USNM1676648</strain>
        <tissue evidence="3">Polyp</tissue>
    </source>
</reference>
<evidence type="ECO:0000313" key="4">
    <source>
        <dbReference type="Proteomes" id="UP001163046"/>
    </source>
</evidence>
<comment type="caution">
    <text evidence="3">The sequence shown here is derived from an EMBL/GenBank/DDBJ whole genome shotgun (WGS) entry which is preliminary data.</text>
</comment>
<dbReference type="Proteomes" id="UP001163046">
    <property type="component" value="Unassembled WGS sequence"/>
</dbReference>
<feature type="region of interest" description="Disordered" evidence="1">
    <location>
        <begin position="1"/>
        <end position="26"/>
    </location>
</feature>
<feature type="compositionally biased region" description="Acidic residues" evidence="1">
    <location>
        <begin position="7"/>
        <end position="20"/>
    </location>
</feature>
<dbReference type="SMART" id="SM00298">
    <property type="entry name" value="CHROMO"/>
    <property type="match status" value="1"/>
</dbReference>
<dbReference type="InterPro" id="IPR016197">
    <property type="entry name" value="Chromo-like_dom_sf"/>
</dbReference>
<evidence type="ECO:0000256" key="1">
    <source>
        <dbReference type="SAM" id="MobiDB-lite"/>
    </source>
</evidence>
<dbReference type="EMBL" id="MU825906">
    <property type="protein sequence ID" value="KAJ7383128.1"/>
    <property type="molecule type" value="Genomic_DNA"/>
</dbReference>
<protein>
    <recommendedName>
        <fullName evidence="2">Chromo domain-containing protein</fullName>
    </recommendedName>
</protein>
<dbReference type="AlphaFoldDB" id="A0A9X0D2B3"/>
<feature type="domain" description="Chromo" evidence="2">
    <location>
        <begin position="29"/>
        <end position="78"/>
    </location>
</feature>
<dbReference type="InterPro" id="IPR000953">
    <property type="entry name" value="Chromo/chromo_shadow_dom"/>
</dbReference>
<dbReference type="Gene3D" id="2.40.50.40">
    <property type="match status" value="1"/>
</dbReference>
<dbReference type="SUPFAM" id="SSF54160">
    <property type="entry name" value="Chromo domain-like"/>
    <property type="match status" value="1"/>
</dbReference>
<accession>A0A9X0D2B3</accession>
<gene>
    <name evidence="3" type="ORF">OS493_030661</name>
</gene>
<name>A0A9X0D2B3_9CNID</name>
<evidence type="ECO:0000313" key="3">
    <source>
        <dbReference type="EMBL" id="KAJ7383128.1"/>
    </source>
</evidence>
<dbReference type="OrthoDB" id="10267344at2759"/>
<organism evidence="3 4">
    <name type="scientific">Desmophyllum pertusum</name>
    <dbReference type="NCBI Taxonomy" id="174260"/>
    <lineage>
        <taxon>Eukaryota</taxon>
        <taxon>Metazoa</taxon>
        <taxon>Cnidaria</taxon>
        <taxon>Anthozoa</taxon>
        <taxon>Hexacorallia</taxon>
        <taxon>Scleractinia</taxon>
        <taxon>Caryophylliina</taxon>
        <taxon>Caryophylliidae</taxon>
        <taxon>Desmophyllum</taxon>
    </lineage>
</organism>
<sequence length="228" mass="25872">MAACSDFVEDFSTDDEEEGEAGEKDPDHLWEVEGVLDCRGEGNGQEVQVRWKNYSFEFDSWIDLRSNPELKSFLERNQANPDSCSLARRLVPTYDPDEEFRLSIRQAIFDELGAQRATPNADRGRARRVYVKVPFPKAAFLSCFGEEKFNFPMREADGTGCQNVKLQATRGELDAVLGSGWGSRSFSTSTVCEVDPTHTVCIKWSYKARINFDHSECPRCTYRGDEAH</sequence>